<dbReference type="Pfam" id="PF13378">
    <property type="entry name" value="MR_MLE_C"/>
    <property type="match status" value="1"/>
</dbReference>
<dbReference type="AlphaFoldDB" id="A0A238L9U9"/>
<proteinExistence type="predicted"/>
<reference evidence="6" key="1">
    <citation type="submission" date="2017-05" db="EMBL/GenBank/DDBJ databases">
        <authorList>
            <person name="Rodrigo-Torres L."/>
            <person name="Arahal R. D."/>
            <person name="Lucena T."/>
        </authorList>
    </citation>
    <scope>NUCLEOTIDE SEQUENCE [LARGE SCALE GENOMIC DNA]</scope>
    <source>
        <strain evidence="6">CECT 8621</strain>
    </source>
</reference>
<dbReference type="Proteomes" id="UP000202922">
    <property type="component" value="Unassembled WGS sequence"/>
</dbReference>
<dbReference type="OrthoDB" id="9802699at2"/>
<protein>
    <submittedName>
        <fullName evidence="5">L-rhamnonate dehydratase</fullName>
        <ecNumber evidence="5">4.2.1.90</ecNumber>
    </submittedName>
</protein>
<dbReference type="InterPro" id="IPR029017">
    <property type="entry name" value="Enolase-like_N"/>
</dbReference>
<dbReference type="InterPro" id="IPR029065">
    <property type="entry name" value="Enolase_C-like"/>
</dbReference>
<dbReference type="PANTHER" id="PTHR13794">
    <property type="entry name" value="ENOLASE SUPERFAMILY, MANDELATE RACEMASE"/>
    <property type="match status" value="1"/>
</dbReference>
<dbReference type="SMART" id="SM00922">
    <property type="entry name" value="MR_MLE"/>
    <property type="match status" value="1"/>
</dbReference>
<evidence type="ECO:0000259" key="4">
    <source>
        <dbReference type="SMART" id="SM00922"/>
    </source>
</evidence>
<sequence length="388" mass="42229">MKITRVKSHVLQYDMPDELGYSQQYYAKRTAHLVKVETDEGVTGWGECFGPGAIAVANKGIVEGVIQPMILGMDPLDRDVIWHKAYNLMRDHGQKGMPLQSLSGVDIALWDIAGKVAGLPLHKLIGGAHRTSVPAYGYGMMLKRESLADHIARFKDEAAAIRDMGFAATKMKVGLGARDDVKLCAAVRDGIGPDFDFMVDANHCYNTPDAFYVGRALDELGAYWFEEPVAPEDLDGYRDLRAGLSVNISGGEAEFNRWGWRAILENRGLDIAQPEVCALGGISEYLRVLALCHAHFTPVINHVWGSAVAVATNLQLLAAMPPLPGGLHPQEPMLEFDTTDNKFRDELLTTPLDIQGQVARSGRVAVPDAPGIGVTPDPAMLKRFAIGA</sequence>
<evidence type="ECO:0000313" key="5">
    <source>
        <dbReference type="EMBL" id="SMX51132.1"/>
    </source>
</evidence>
<dbReference type="InterPro" id="IPR013342">
    <property type="entry name" value="Mandelate_racemase_C"/>
</dbReference>
<dbReference type="InterPro" id="IPR046945">
    <property type="entry name" value="RHMD-like"/>
</dbReference>
<organism evidence="5 6">
    <name type="scientific">Actibacterium lipolyticum</name>
    <dbReference type="NCBI Taxonomy" id="1524263"/>
    <lineage>
        <taxon>Bacteria</taxon>
        <taxon>Pseudomonadati</taxon>
        <taxon>Pseudomonadota</taxon>
        <taxon>Alphaproteobacteria</taxon>
        <taxon>Rhodobacterales</taxon>
        <taxon>Roseobacteraceae</taxon>
        <taxon>Actibacterium</taxon>
    </lineage>
</organism>
<keyword evidence="2" id="KW-0479">Metal-binding</keyword>
<evidence type="ECO:0000256" key="2">
    <source>
        <dbReference type="ARBA" id="ARBA00022723"/>
    </source>
</evidence>
<dbReference type="InterPro" id="IPR013341">
    <property type="entry name" value="Mandelate_racemase_N_dom"/>
</dbReference>
<keyword evidence="3" id="KW-0460">Magnesium</keyword>
<keyword evidence="5" id="KW-0456">Lyase</keyword>
<evidence type="ECO:0000313" key="6">
    <source>
        <dbReference type="Proteomes" id="UP000202922"/>
    </source>
</evidence>
<dbReference type="GO" id="GO:0050032">
    <property type="term" value="F:L-rhamnonate dehydratase activity"/>
    <property type="evidence" value="ECO:0007669"/>
    <property type="project" value="UniProtKB-EC"/>
</dbReference>
<dbReference type="PANTHER" id="PTHR13794:SF58">
    <property type="entry name" value="MITOCHONDRIAL ENOLASE SUPERFAMILY MEMBER 1"/>
    <property type="match status" value="1"/>
</dbReference>
<keyword evidence="6" id="KW-1185">Reference proteome</keyword>
<accession>A0A238L9U9</accession>
<gene>
    <name evidence="5" type="primary">rhmD</name>
    <name evidence="5" type="ORF">COL8621_03662</name>
</gene>
<dbReference type="SFLD" id="SFLDS00001">
    <property type="entry name" value="Enolase"/>
    <property type="match status" value="1"/>
</dbReference>
<evidence type="ECO:0000256" key="1">
    <source>
        <dbReference type="ARBA" id="ARBA00001946"/>
    </source>
</evidence>
<feature type="domain" description="Mandelate racemase/muconate lactonizing enzyme C-terminal" evidence="4">
    <location>
        <begin position="151"/>
        <end position="247"/>
    </location>
</feature>
<dbReference type="EMBL" id="FXYE01000004">
    <property type="protein sequence ID" value="SMX51132.1"/>
    <property type="molecule type" value="Genomic_DNA"/>
</dbReference>
<dbReference type="EC" id="4.2.1.90" evidence="5"/>
<comment type="cofactor">
    <cofactor evidence="1">
        <name>Mg(2+)</name>
        <dbReference type="ChEBI" id="CHEBI:18420"/>
    </cofactor>
</comment>
<dbReference type="InterPro" id="IPR036849">
    <property type="entry name" value="Enolase-like_C_sf"/>
</dbReference>
<name>A0A238L9U9_9RHOB</name>
<dbReference type="CDD" id="cd03316">
    <property type="entry name" value="MR_like"/>
    <property type="match status" value="1"/>
</dbReference>
<dbReference type="Pfam" id="PF02746">
    <property type="entry name" value="MR_MLE_N"/>
    <property type="match status" value="1"/>
</dbReference>
<dbReference type="Gene3D" id="3.30.390.10">
    <property type="entry name" value="Enolase-like, N-terminal domain"/>
    <property type="match status" value="1"/>
</dbReference>
<dbReference type="GO" id="GO:0000287">
    <property type="term" value="F:magnesium ion binding"/>
    <property type="evidence" value="ECO:0007669"/>
    <property type="project" value="TreeGrafter"/>
</dbReference>
<dbReference type="RefSeq" id="WP_093968825.1">
    <property type="nucleotide sequence ID" value="NZ_FXYE01000004.1"/>
</dbReference>
<dbReference type="GO" id="GO:0016052">
    <property type="term" value="P:carbohydrate catabolic process"/>
    <property type="evidence" value="ECO:0007669"/>
    <property type="project" value="TreeGrafter"/>
</dbReference>
<evidence type="ECO:0000256" key="3">
    <source>
        <dbReference type="ARBA" id="ARBA00022842"/>
    </source>
</evidence>
<dbReference type="SUPFAM" id="SSF54826">
    <property type="entry name" value="Enolase N-terminal domain-like"/>
    <property type="match status" value="1"/>
</dbReference>
<dbReference type="SUPFAM" id="SSF51604">
    <property type="entry name" value="Enolase C-terminal domain-like"/>
    <property type="match status" value="1"/>
</dbReference>
<dbReference type="Gene3D" id="3.20.20.120">
    <property type="entry name" value="Enolase-like C-terminal domain"/>
    <property type="match status" value="1"/>
</dbReference>